<reference evidence="3 4" key="1">
    <citation type="submission" date="2023-11" db="EMBL/GenBank/DDBJ databases">
        <authorList>
            <person name="Okamura Y."/>
        </authorList>
    </citation>
    <scope>NUCLEOTIDE SEQUENCE [LARGE SCALE GENOMIC DNA]</scope>
</reference>
<keyword evidence="2" id="KW-0732">Signal</keyword>
<organism evidence="3 4">
    <name type="scientific">Leptosia nina</name>
    <dbReference type="NCBI Taxonomy" id="320188"/>
    <lineage>
        <taxon>Eukaryota</taxon>
        <taxon>Metazoa</taxon>
        <taxon>Ecdysozoa</taxon>
        <taxon>Arthropoda</taxon>
        <taxon>Hexapoda</taxon>
        <taxon>Insecta</taxon>
        <taxon>Pterygota</taxon>
        <taxon>Neoptera</taxon>
        <taxon>Endopterygota</taxon>
        <taxon>Lepidoptera</taxon>
        <taxon>Glossata</taxon>
        <taxon>Ditrysia</taxon>
        <taxon>Papilionoidea</taxon>
        <taxon>Pieridae</taxon>
        <taxon>Pierinae</taxon>
        <taxon>Leptosia</taxon>
    </lineage>
</organism>
<dbReference type="AlphaFoldDB" id="A0AAV1K3C8"/>
<accession>A0AAV1K3C8</accession>
<name>A0AAV1K3C8_9NEOP</name>
<feature type="region of interest" description="Disordered" evidence="1">
    <location>
        <begin position="188"/>
        <end position="214"/>
    </location>
</feature>
<dbReference type="Proteomes" id="UP001497472">
    <property type="component" value="Unassembled WGS sequence"/>
</dbReference>
<feature type="chain" id="PRO_5043920306" evidence="2">
    <location>
        <begin position="20"/>
        <end position="273"/>
    </location>
</feature>
<protein>
    <submittedName>
        <fullName evidence="3">Uncharacterized protein</fullName>
    </submittedName>
</protein>
<evidence type="ECO:0000313" key="4">
    <source>
        <dbReference type="Proteomes" id="UP001497472"/>
    </source>
</evidence>
<comment type="caution">
    <text evidence="3">The sequence shown here is derived from an EMBL/GenBank/DDBJ whole genome shotgun (WGS) entry which is preliminary data.</text>
</comment>
<evidence type="ECO:0000256" key="2">
    <source>
        <dbReference type="SAM" id="SignalP"/>
    </source>
</evidence>
<sequence length="273" mass="31710">MVSLNTLLVVAVSISTGFGASGVKPSAISQFWMDDIKVLDQIYGKTSDKQLYGATLPTAINFNIDLKKLLKAQESQKKERYSVTEEEDSDSEEQFYPSLFGERYAKQFSKSLKSEKKKKSPLHFVGLSNFKPISESSDPETYNYLKHLEHFEKHKSEMPEPESYKSYSAQAEEEEAYRSIQDILDAHEANKGHKSESEFNDSLEKYPRRDPKDDDEKYYRYASKAVPTKSKVRFLNHNNVNNRCRPGRCRKRLSHYRSAPRPYIRKIKRIRIV</sequence>
<evidence type="ECO:0000256" key="1">
    <source>
        <dbReference type="SAM" id="MobiDB-lite"/>
    </source>
</evidence>
<keyword evidence="4" id="KW-1185">Reference proteome</keyword>
<gene>
    <name evidence="3" type="ORF">LNINA_LOCUS13916</name>
</gene>
<feature type="signal peptide" evidence="2">
    <location>
        <begin position="1"/>
        <end position="19"/>
    </location>
</feature>
<proteinExistence type="predicted"/>
<evidence type="ECO:0000313" key="3">
    <source>
        <dbReference type="EMBL" id="CAK1555078.1"/>
    </source>
</evidence>
<dbReference type="EMBL" id="CAVLEF010000280">
    <property type="protein sequence ID" value="CAK1555078.1"/>
    <property type="molecule type" value="Genomic_DNA"/>
</dbReference>